<gene>
    <name evidence="1" type="ORF">J0M35_20805</name>
</gene>
<comment type="caution">
    <text evidence="1">The sequence shown here is derived from an EMBL/GenBank/DDBJ whole genome shotgun (WGS) entry which is preliminary data.</text>
</comment>
<reference evidence="1" key="1">
    <citation type="submission" date="2021-02" db="EMBL/GenBank/DDBJ databases">
        <title>Genome-Resolved Metagenomics of a Microbial Community Performing Photosynthetic Biological Nutrient Removal.</title>
        <authorList>
            <person name="Mcdaniel E.A."/>
        </authorList>
    </citation>
    <scope>NUCLEOTIDE SEQUENCE</scope>
    <source>
        <strain evidence="1">UWPOB_OBS1</strain>
    </source>
</reference>
<evidence type="ECO:0000313" key="1">
    <source>
        <dbReference type="EMBL" id="MBN8662820.1"/>
    </source>
</evidence>
<organism evidence="1 2">
    <name type="scientific">Candidatus Obscuribacter phosphatis</name>
    <dbReference type="NCBI Taxonomy" id="1906157"/>
    <lineage>
        <taxon>Bacteria</taxon>
        <taxon>Bacillati</taxon>
        <taxon>Candidatus Melainabacteria</taxon>
        <taxon>Candidatus Obscuribacterales</taxon>
        <taxon>Candidatus Obscuribacteraceae</taxon>
        <taxon>Candidatus Obscuribacter</taxon>
    </lineage>
</organism>
<accession>A0A8J7PPQ5</accession>
<dbReference type="AlphaFoldDB" id="A0A8J7PPQ5"/>
<dbReference type="Proteomes" id="UP000664277">
    <property type="component" value="Unassembled WGS sequence"/>
</dbReference>
<protein>
    <submittedName>
        <fullName evidence="1">Uncharacterized protein</fullName>
    </submittedName>
</protein>
<evidence type="ECO:0000313" key="2">
    <source>
        <dbReference type="Proteomes" id="UP000664277"/>
    </source>
</evidence>
<sequence>MNNIDAETRSLIDSLKIASPCPMLWENMLETGDQAVRFCGECKKDVYDVSKMSAERTSLLLQRNCLTGGSSCMQLYRRADGTIITDDCPVGLRRIRDLWKRVKSIAAATIAFAVASLPGMVGAQNASGQSKSNEKVIANPEKLMGEPTVLRGKPMMGGAVRPVDWNEVAMRDTGVKKIADEIEAITKAKGGDLSREQKLKVARLRIRMAEQAQKAKVPYFAVSELSRLQSDAACLGDKALMSDIIKARIAANEALHIDVSALQKELDALNAKKGEK</sequence>
<name>A0A8J7PPQ5_9BACT</name>
<dbReference type="EMBL" id="JAFLCK010000056">
    <property type="protein sequence ID" value="MBN8662820.1"/>
    <property type="molecule type" value="Genomic_DNA"/>
</dbReference>
<proteinExistence type="predicted"/>